<dbReference type="OrthoDB" id="9824620at2"/>
<name>A0A1N7PD93_9FLAO</name>
<protein>
    <submittedName>
        <fullName evidence="1">Uncharacterized protein</fullName>
    </submittedName>
</protein>
<dbReference type="EMBL" id="FTOL01000005">
    <property type="protein sequence ID" value="SIT08572.1"/>
    <property type="molecule type" value="Genomic_DNA"/>
</dbReference>
<dbReference type="STRING" id="373668.SAMN05421786_10574"/>
<sequence>MKKILILIPLLIFSLSFSQGTLYINNYSDYGLQMRISAASPTNCFPLVYTSMSFPANTQSKIADFNNAAPYTNSWSIIFNYNGNIVGQPIPSAVLNTVSPLTQWQECQFMTMDNNNPNQPTDDIRFEMGDPTAFANCTPTSGSTFVDGNLTDAFWFYIPSQNATYLVVQP</sequence>
<accession>A0A1N7PD93</accession>
<proteinExistence type="predicted"/>
<dbReference type="AlphaFoldDB" id="A0A1N7PD93"/>
<reference evidence="2" key="1">
    <citation type="submission" date="2017-01" db="EMBL/GenBank/DDBJ databases">
        <authorList>
            <person name="Varghese N."/>
            <person name="Submissions S."/>
        </authorList>
    </citation>
    <scope>NUCLEOTIDE SEQUENCE [LARGE SCALE GENOMIC DNA]</scope>
    <source>
        <strain evidence="2">DSM 18017</strain>
    </source>
</reference>
<evidence type="ECO:0000313" key="2">
    <source>
        <dbReference type="Proteomes" id="UP000186744"/>
    </source>
</evidence>
<keyword evidence="2" id="KW-1185">Reference proteome</keyword>
<evidence type="ECO:0000313" key="1">
    <source>
        <dbReference type="EMBL" id="SIT08572.1"/>
    </source>
</evidence>
<gene>
    <name evidence="1" type="ORF">SAMN05421786_10574</name>
</gene>
<dbReference type="RefSeq" id="WP_139329291.1">
    <property type="nucleotide sequence ID" value="NZ_FTOL01000005.1"/>
</dbReference>
<organism evidence="1 2">
    <name type="scientific">Chryseobacterium ureilyticum</name>
    <dbReference type="NCBI Taxonomy" id="373668"/>
    <lineage>
        <taxon>Bacteria</taxon>
        <taxon>Pseudomonadati</taxon>
        <taxon>Bacteroidota</taxon>
        <taxon>Flavobacteriia</taxon>
        <taxon>Flavobacteriales</taxon>
        <taxon>Weeksellaceae</taxon>
        <taxon>Chryseobacterium group</taxon>
        <taxon>Chryseobacterium</taxon>
    </lineage>
</organism>
<dbReference type="Proteomes" id="UP000186744">
    <property type="component" value="Unassembled WGS sequence"/>
</dbReference>